<reference evidence="1 2" key="1">
    <citation type="journal article" date="2020" name="ISME J.">
        <title>Comparative genomics reveals insights into cyanobacterial evolution and habitat adaptation.</title>
        <authorList>
            <person name="Chen M.Y."/>
            <person name="Teng W.K."/>
            <person name="Zhao L."/>
            <person name="Hu C.X."/>
            <person name="Zhou Y.K."/>
            <person name="Han B.P."/>
            <person name="Song L.R."/>
            <person name="Shu W.S."/>
        </authorList>
    </citation>
    <scope>NUCLEOTIDE SEQUENCE [LARGE SCALE GENOMIC DNA]</scope>
    <source>
        <strain evidence="1 2">FACHB-248</strain>
    </source>
</reference>
<protein>
    <recommendedName>
        <fullName evidence="3">Transposase</fullName>
    </recommendedName>
</protein>
<proteinExistence type="predicted"/>
<dbReference type="Proteomes" id="UP000660380">
    <property type="component" value="Unassembled WGS sequence"/>
</dbReference>
<evidence type="ECO:0000313" key="2">
    <source>
        <dbReference type="Proteomes" id="UP000660380"/>
    </source>
</evidence>
<name>A0ABR8GNV0_9CYAN</name>
<comment type="caution">
    <text evidence="1">The sequence shown here is derived from an EMBL/GenBank/DDBJ whole genome shotgun (WGS) entry which is preliminary data.</text>
</comment>
<gene>
    <name evidence="1" type="ORF">H6G81_11315</name>
</gene>
<dbReference type="RefSeq" id="WP_186227611.1">
    <property type="nucleotide sequence ID" value="NZ_JACJTA010000019.1"/>
</dbReference>
<keyword evidence="2" id="KW-1185">Reference proteome</keyword>
<evidence type="ECO:0008006" key="3">
    <source>
        <dbReference type="Google" id="ProtNLM"/>
    </source>
</evidence>
<accession>A0ABR8GNV0</accession>
<evidence type="ECO:0000313" key="1">
    <source>
        <dbReference type="EMBL" id="MBD2605104.1"/>
    </source>
</evidence>
<sequence length="57" mass="6705">MPKLPTKPYNCRDVPSERLYIALLPILKRPKFVLCDRLYQKTTDVEINYALPEPLET</sequence>
<organism evidence="1 2">
    <name type="scientific">Scytonema hofmannii FACHB-248</name>
    <dbReference type="NCBI Taxonomy" id="1842502"/>
    <lineage>
        <taxon>Bacteria</taxon>
        <taxon>Bacillati</taxon>
        <taxon>Cyanobacteriota</taxon>
        <taxon>Cyanophyceae</taxon>
        <taxon>Nostocales</taxon>
        <taxon>Scytonemataceae</taxon>
        <taxon>Scytonema</taxon>
    </lineage>
</organism>
<dbReference type="EMBL" id="JACJTA010000019">
    <property type="protein sequence ID" value="MBD2605104.1"/>
    <property type="molecule type" value="Genomic_DNA"/>
</dbReference>